<evidence type="ECO:0008006" key="6">
    <source>
        <dbReference type="Google" id="ProtNLM"/>
    </source>
</evidence>
<feature type="repeat" description="PPR" evidence="3">
    <location>
        <begin position="334"/>
        <end position="368"/>
    </location>
</feature>
<dbReference type="Gene3D" id="1.25.40.10">
    <property type="entry name" value="Tetratricopeptide repeat domain"/>
    <property type="match status" value="5"/>
</dbReference>
<evidence type="ECO:0000313" key="4">
    <source>
        <dbReference type="EMBL" id="KAK3023037.1"/>
    </source>
</evidence>
<dbReference type="GO" id="GO:0009507">
    <property type="term" value="C:chloroplast"/>
    <property type="evidence" value="ECO:0007669"/>
    <property type="project" value="TreeGrafter"/>
</dbReference>
<dbReference type="GO" id="GO:0010019">
    <property type="term" value="P:chloroplast-nucleus signaling pathway"/>
    <property type="evidence" value="ECO:0007669"/>
    <property type="project" value="TreeGrafter"/>
</dbReference>
<sequence length="482" mass="53993">MLVAMGSKTMIKWPKKITASLVKQLIQAEKDIKKAVFIFDAAAAEHAVGFRHDHNTFGLMISRLLSANQFKSAEDLLNKMKEEKCKITEDIFLSIIRAYGRVHKPNDVIRIFQVMKEYACGPTPKSYITVFAIFVSENQLKVALRFYRYMREIGIPPSVASLNVLIKALCKNVGTLDAALRIFHEMPNRGCTPDSYTYGTLVNGFCRTGKINEAKELFREMDTKGCSPSVVTYTSLIRGLCQSNNFDEALGLLEEMTSKGIEANVYTYGSLMDGLCKGGHVSQAMELFEIMVSKHHEPNMIIYSTLIHGLCKEGMLRQASEIFDRMKLRGLKPDAGLYWKIINGYCDAHKFQEAANFLDEMVLGGISPNRVTWGLHVRIHNTVVQGLCDTDANRAFQLYLSMRTRGISVTAETFDCLVNRFCTKGDLQKAARIVDEMLIDGCIPNEGTWESVVGGFGGRKKVQEASEVVQVELMDKILQVGK</sequence>
<dbReference type="InterPro" id="IPR011990">
    <property type="entry name" value="TPR-like_helical_dom_sf"/>
</dbReference>
<accession>A0AA88W8Q0</accession>
<dbReference type="Pfam" id="PF12854">
    <property type="entry name" value="PPR_1"/>
    <property type="match status" value="2"/>
</dbReference>
<feature type="repeat" description="PPR" evidence="3">
    <location>
        <begin position="194"/>
        <end position="228"/>
    </location>
</feature>
<evidence type="ECO:0000256" key="1">
    <source>
        <dbReference type="ARBA" id="ARBA00007626"/>
    </source>
</evidence>
<dbReference type="GO" id="GO:0031930">
    <property type="term" value="P:mitochondria-nucleus signaling pathway"/>
    <property type="evidence" value="ECO:0007669"/>
    <property type="project" value="TreeGrafter"/>
</dbReference>
<dbReference type="SUPFAM" id="SSF81901">
    <property type="entry name" value="HCP-like"/>
    <property type="match status" value="1"/>
</dbReference>
<dbReference type="PROSITE" id="PS51375">
    <property type="entry name" value="PPR"/>
    <property type="match status" value="10"/>
</dbReference>
<dbReference type="EMBL" id="JAVXUP010000681">
    <property type="protein sequence ID" value="KAK3023037.1"/>
    <property type="molecule type" value="Genomic_DNA"/>
</dbReference>
<feature type="repeat" description="PPR" evidence="3">
    <location>
        <begin position="299"/>
        <end position="333"/>
    </location>
</feature>
<feature type="repeat" description="PPR" evidence="3">
    <location>
        <begin position="264"/>
        <end position="298"/>
    </location>
</feature>
<keyword evidence="5" id="KW-1185">Reference proteome</keyword>
<dbReference type="PANTHER" id="PTHR47936:SF1">
    <property type="entry name" value="PENTATRICOPEPTIDE REPEAT-CONTAINING PROTEIN GUN1, CHLOROPLASTIC"/>
    <property type="match status" value="1"/>
</dbReference>
<evidence type="ECO:0000256" key="2">
    <source>
        <dbReference type="ARBA" id="ARBA00022737"/>
    </source>
</evidence>
<feature type="repeat" description="PPR" evidence="3">
    <location>
        <begin position="410"/>
        <end position="444"/>
    </location>
</feature>
<dbReference type="FunFam" id="1.25.40.10:FF:000558">
    <property type="entry name" value="Pentatricopeptide repeat-containing protein At5g39710"/>
    <property type="match status" value="1"/>
</dbReference>
<protein>
    <recommendedName>
        <fullName evidence="6">Pentatricopeptide repeat-containing protein</fullName>
    </recommendedName>
</protein>
<dbReference type="PANTHER" id="PTHR47936">
    <property type="entry name" value="PPR_LONG DOMAIN-CONTAINING PROTEIN"/>
    <property type="match status" value="1"/>
</dbReference>
<comment type="similarity">
    <text evidence="1">Belongs to the PPR family. P subfamily.</text>
</comment>
<dbReference type="Pfam" id="PF13041">
    <property type="entry name" value="PPR_2"/>
    <property type="match status" value="2"/>
</dbReference>
<feature type="repeat" description="PPR" evidence="3">
    <location>
        <begin position="158"/>
        <end position="193"/>
    </location>
</feature>
<feature type="repeat" description="PPR" evidence="3">
    <location>
        <begin position="88"/>
        <end position="122"/>
    </location>
</feature>
<comment type="caution">
    <text evidence="4">The sequence shown here is derived from an EMBL/GenBank/DDBJ whole genome shotgun (WGS) entry which is preliminary data.</text>
</comment>
<dbReference type="InterPro" id="IPR002885">
    <property type="entry name" value="PPR_rpt"/>
</dbReference>
<evidence type="ECO:0000256" key="3">
    <source>
        <dbReference type="PROSITE-ProRule" id="PRU00708"/>
    </source>
</evidence>
<dbReference type="NCBIfam" id="TIGR00756">
    <property type="entry name" value="PPR"/>
    <property type="match status" value="8"/>
</dbReference>
<reference evidence="4" key="1">
    <citation type="submission" date="2022-12" db="EMBL/GenBank/DDBJ databases">
        <title>Draft genome assemblies for two species of Escallonia (Escalloniales).</title>
        <authorList>
            <person name="Chanderbali A."/>
            <person name="Dervinis C."/>
            <person name="Anghel I."/>
            <person name="Soltis D."/>
            <person name="Soltis P."/>
            <person name="Zapata F."/>
        </authorList>
    </citation>
    <scope>NUCLEOTIDE SEQUENCE</scope>
    <source>
        <strain evidence="4">UCBG64.0493</strain>
        <tissue evidence="4">Leaf</tissue>
    </source>
</reference>
<proteinExistence type="inferred from homology"/>
<feature type="repeat" description="PPR" evidence="3">
    <location>
        <begin position="123"/>
        <end position="157"/>
    </location>
</feature>
<feature type="repeat" description="PPR" evidence="3">
    <location>
        <begin position="229"/>
        <end position="263"/>
    </location>
</feature>
<dbReference type="AlphaFoldDB" id="A0AA88W8Q0"/>
<evidence type="ECO:0000313" key="5">
    <source>
        <dbReference type="Proteomes" id="UP001188597"/>
    </source>
</evidence>
<dbReference type="Proteomes" id="UP001188597">
    <property type="component" value="Unassembled WGS sequence"/>
</dbReference>
<dbReference type="Pfam" id="PF01535">
    <property type="entry name" value="PPR"/>
    <property type="match status" value="3"/>
</dbReference>
<keyword evidence="2" id="KW-0677">Repeat</keyword>
<gene>
    <name evidence="4" type="ORF">RJ639_044827</name>
</gene>
<feature type="repeat" description="PPR" evidence="3">
    <location>
        <begin position="53"/>
        <end position="87"/>
    </location>
</feature>
<name>A0AA88W8Q0_9ASTE</name>
<organism evidence="4 5">
    <name type="scientific">Escallonia herrerae</name>
    <dbReference type="NCBI Taxonomy" id="1293975"/>
    <lineage>
        <taxon>Eukaryota</taxon>
        <taxon>Viridiplantae</taxon>
        <taxon>Streptophyta</taxon>
        <taxon>Embryophyta</taxon>
        <taxon>Tracheophyta</taxon>
        <taxon>Spermatophyta</taxon>
        <taxon>Magnoliopsida</taxon>
        <taxon>eudicotyledons</taxon>
        <taxon>Gunneridae</taxon>
        <taxon>Pentapetalae</taxon>
        <taxon>asterids</taxon>
        <taxon>campanulids</taxon>
        <taxon>Escalloniales</taxon>
        <taxon>Escalloniaceae</taxon>
        <taxon>Escallonia</taxon>
    </lineage>
</organism>